<reference evidence="2" key="2">
    <citation type="submission" date="2020-09" db="EMBL/GenBank/DDBJ databases">
        <authorList>
            <person name="Sun Q."/>
            <person name="Kim S."/>
        </authorList>
    </citation>
    <scope>NUCLEOTIDE SEQUENCE</scope>
    <source>
        <strain evidence="2">KCTC 12870</strain>
    </source>
</reference>
<dbReference type="Proteomes" id="UP000642829">
    <property type="component" value="Unassembled WGS sequence"/>
</dbReference>
<name>A0A8J3GBT2_9BACT</name>
<feature type="region of interest" description="Disordered" evidence="1">
    <location>
        <begin position="424"/>
        <end position="474"/>
    </location>
</feature>
<comment type="caution">
    <text evidence="2">The sequence shown here is derived from an EMBL/GenBank/DDBJ whole genome shotgun (WGS) entry which is preliminary data.</text>
</comment>
<organism evidence="2 3">
    <name type="scientific">Cerasicoccus arenae</name>
    <dbReference type="NCBI Taxonomy" id="424488"/>
    <lineage>
        <taxon>Bacteria</taxon>
        <taxon>Pseudomonadati</taxon>
        <taxon>Verrucomicrobiota</taxon>
        <taxon>Opitutia</taxon>
        <taxon>Puniceicoccales</taxon>
        <taxon>Cerasicoccaceae</taxon>
        <taxon>Cerasicoccus</taxon>
    </lineage>
</organism>
<dbReference type="SUPFAM" id="SSF48452">
    <property type="entry name" value="TPR-like"/>
    <property type="match status" value="1"/>
</dbReference>
<dbReference type="AlphaFoldDB" id="A0A8J3GBT2"/>
<evidence type="ECO:0008006" key="4">
    <source>
        <dbReference type="Google" id="ProtNLM"/>
    </source>
</evidence>
<feature type="compositionally biased region" description="Polar residues" evidence="1">
    <location>
        <begin position="432"/>
        <end position="447"/>
    </location>
</feature>
<evidence type="ECO:0000256" key="1">
    <source>
        <dbReference type="SAM" id="MobiDB-lite"/>
    </source>
</evidence>
<accession>A0A8J3GBT2</accession>
<dbReference type="EMBL" id="BMXG01000003">
    <property type="protein sequence ID" value="GHB93242.1"/>
    <property type="molecule type" value="Genomic_DNA"/>
</dbReference>
<gene>
    <name evidence="2" type="ORF">GCM10007047_05690</name>
</gene>
<evidence type="ECO:0000313" key="2">
    <source>
        <dbReference type="EMBL" id="GHB93242.1"/>
    </source>
</evidence>
<dbReference type="InterPro" id="IPR011990">
    <property type="entry name" value="TPR-like_helical_dom_sf"/>
</dbReference>
<evidence type="ECO:0000313" key="3">
    <source>
        <dbReference type="Proteomes" id="UP000642829"/>
    </source>
</evidence>
<protein>
    <recommendedName>
        <fullName evidence="4">Tetratricopeptide repeat protein</fullName>
    </recommendedName>
</protein>
<reference evidence="2" key="1">
    <citation type="journal article" date="2014" name="Int. J. Syst. Evol. Microbiol.">
        <title>Complete genome sequence of Corynebacterium casei LMG S-19264T (=DSM 44701T), isolated from a smear-ripened cheese.</title>
        <authorList>
            <consortium name="US DOE Joint Genome Institute (JGI-PGF)"/>
            <person name="Walter F."/>
            <person name="Albersmeier A."/>
            <person name="Kalinowski J."/>
            <person name="Ruckert C."/>
        </authorList>
    </citation>
    <scope>NUCLEOTIDE SEQUENCE</scope>
    <source>
        <strain evidence="2">KCTC 12870</strain>
    </source>
</reference>
<sequence>MPHNQITYADILLAPVDMRGLVKKQGKTQILQARDNLKNGQVMDAFYKYRSGIRRLPDDLQARLELSQFFVAAGFMVEATDLLVEGLDYGFPNDPNYINQLLALTQHTDNNPALLKAIPTILRYPEVASNKASRVALMNLLLRAQIVERDYAGVIETSERLNEEELSQQYHDSILFAYLRMGSYDDATQYMESLPEEVAAAPNLVLIKGYLLQAQDDDAGARRIFHRLFRDHPNAWRSHLDAVMLLLNQGDEAAADSLIDLYLAVHRRNGSALTGLAGQLTDLPDSTRVMRVIGSARTDAPELVGSIWFYYVQALMTEGKFAKAKAEMDKLSPAAPKDPAAASIFKAYDHILNAAIARSAGEYATLVKYLETNRLNMEIYWEAGEAMRKIGAYDTAELALNAGLTEFPFSQSLSELRKTVLKEQSESDMHSRQTIASVKSDGYQNQRIHSDPLQSRLVGDKPETNDLQSLIGDEKLQGIKLTDEDLRKSDR</sequence>
<proteinExistence type="predicted"/>
<dbReference type="Gene3D" id="1.25.40.10">
    <property type="entry name" value="Tetratricopeptide repeat domain"/>
    <property type="match status" value="1"/>
</dbReference>
<keyword evidence="3" id="KW-1185">Reference proteome</keyword>